<keyword evidence="1" id="KW-0732">Signal</keyword>
<dbReference type="RefSeq" id="WP_154280801.1">
    <property type="nucleotide sequence ID" value="NZ_WKKH01000013.1"/>
</dbReference>
<dbReference type="EMBL" id="WKKH01000013">
    <property type="protein sequence ID" value="MRX76563.1"/>
    <property type="molecule type" value="Genomic_DNA"/>
</dbReference>
<dbReference type="Proteomes" id="UP000487757">
    <property type="component" value="Unassembled WGS sequence"/>
</dbReference>
<dbReference type="OrthoDB" id="1454295at2"/>
<organism evidence="2 3">
    <name type="scientific">Pedobacter petrophilus</name>
    <dbReference type="NCBI Taxonomy" id="1908241"/>
    <lineage>
        <taxon>Bacteria</taxon>
        <taxon>Pseudomonadati</taxon>
        <taxon>Bacteroidota</taxon>
        <taxon>Sphingobacteriia</taxon>
        <taxon>Sphingobacteriales</taxon>
        <taxon>Sphingobacteriaceae</taxon>
        <taxon>Pedobacter</taxon>
    </lineage>
</organism>
<sequence>MNKLAVKNIYLLFTLIIMIVCSCNQANNNDKKTLIKQKNSVEKPATTNQNLNTKRSTEEIDDGEQWLKNLFKCKNGNKYCFYLATEDEVCTKRFYQFMIDSEELFGASNLTEEEYPNAVKKYKEKWEKIYPLRTETEPWLFGRGQDDMENIIDVKVSKISDLNYFVIVDFGEDMKTKSKVTLVKNQDDFKIDYSETVFLNQ</sequence>
<dbReference type="PROSITE" id="PS51257">
    <property type="entry name" value="PROKAR_LIPOPROTEIN"/>
    <property type="match status" value="1"/>
</dbReference>
<evidence type="ECO:0000313" key="2">
    <source>
        <dbReference type="EMBL" id="MRX76563.1"/>
    </source>
</evidence>
<feature type="signal peptide" evidence="1">
    <location>
        <begin position="1"/>
        <end position="26"/>
    </location>
</feature>
<accession>A0A7K0FY81</accession>
<name>A0A7K0FY81_9SPHI</name>
<proteinExistence type="predicted"/>
<evidence type="ECO:0000256" key="1">
    <source>
        <dbReference type="SAM" id="SignalP"/>
    </source>
</evidence>
<protein>
    <recommendedName>
        <fullName evidence="4">Lipoprotein</fullName>
    </recommendedName>
</protein>
<reference evidence="2 3" key="1">
    <citation type="submission" date="2019-11" db="EMBL/GenBank/DDBJ databases">
        <title>Pedobacter petrophilus genome.</title>
        <authorList>
            <person name="Feldbauer M.J."/>
            <person name="Newman J.D."/>
        </authorList>
    </citation>
    <scope>NUCLEOTIDE SEQUENCE [LARGE SCALE GENOMIC DNA]</scope>
    <source>
        <strain evidence="2 3">LMG 29686</strain>
    </source>
</reference>
<keyword evidence="3" id="KW-1185">Reference proteome</keyword>
<comment type="caution">
    <text evidence="2">The sequence shown here is derived from an EMBL/GenBank/DDBJ whole genome shotgun (WGS) entry which is preliminary data.</text>
</comment>
<evidence type="ECO:0008006" key="4">
    <source>
        <dbReference type="Google" id="ProtNLM"/>
    </source>
</evidence>
<evidence type="ECO:0000313" key="3">
    <source>
        <dbReference type="Proteomes" id="UP000487757"/>
    </source>
</evidence>
<feature type="chain" id="PRO_5029665541" description="Lipoprotein" evidence="1">
    <location>
        <begin position="27"/>
        <end position="201"/>
    </location>
</feature>
<dbReference type="AlphaFoldDB" id="A0A7K0FY81"/>
<gene>
    <name evidence="2" type="ORF">GJU39_10710</name>
</gene>